<accession>A0A1Y6FJE2</accession>
<dbReference type="InterPro" id="IPR022966">
    <property type="entry name" value="RNase_II/R_CS"/>
</dbReference>
<dbReference type="Pfam" id="PF00575">
    <property type="entry name" value="S1"/>
    <property type="match status" value="1"/>
</dbReference>
<dbReference type="SUPFAM" id="SSF50249">
    <property type="entry name" value="Nucleic acid-binding proteins"/>
    <property type="match status" value="2"/>
</dbReference>
<dbReference type="InterPro" id="IPR050180">
    <property type="entry name" value="RNR_Ribonuclease"/>
</dbReference>
<reference evidence="11" key="1">
    <citation type="submission" date="2017-04" db="EMBL/GenBank/DDBJ databases">
        <authorList>
            <person name="Varghese N."/>
            <person name="Submissions S."/>
        </authorList>
    </citation>
    <scope>NUCLEOTIDE SEQUENCE [LARGE SCALE GENOMIC DNA]</scope>
</reference>
<dbReference type="GO" id="GO:0003723">
    <property type="term" value="F:RNA binding"/>
    <property type="evidence" value="ECO:0007669"/>
    <property type="project" value="UniProtKB-UniRule"/>
</dbReference>
<feature type="compositionally biased region" description="Basic residues" evidence="8">
    <location>
        <begin position="768"/>
        <end position="781"/>
    </location>
</feature>
<dbReference type="EC" id="3.1.13.1" evidence="7"/>
<dbReference type="Pfam" id="PF00773">
    <property type="entry name" value="RNB"/>
    <property type="match status" value="1"/>
</dbReference>
<feature type="region of interest" description="Disordered" evidence="8">
    <location>
        <begin position="126"/>
        <end position="147"/>
    </location>
</feature>
<comment type="subcellular location">
    <subcellularLocation>
        <location evidence="7">Cytoplasm</location>
    </subcellularLocation>
</comment>
<dbReference type="CDD" id="cd04471">
    <property type="entry name" value="S1_RNase_R"/>
    <property type="match status" value="1"/>
</dbReference>
<keyword evidence="4 7" id="KW-0378">Hydrolase</keyword>
<dbReference type="InterPro" id="IPR040476">
    <property type="entry name" value="CSD2"/>
</dbReference>
<dbReference type="GO" id="GO:0006402">
    <property type="term" value="P:mRNA catabolic process"/>
    <property type="evidence" value="ECO:0007669"/>
    <property type="project" value="TreeGrafter"/>
</dbReference>
<keyword evidence="6 7" id="KW-0694">RNA-binding</keyword>
<proteinExistence type="inferred from homology"/>
<dbReference type="NCBIfam" id="TIGR02063">
    <property type="entry name" value="RNase_R"/>
    <property type="match status" value="1"/>
</dbReference>
<dbReference type="PROSITE" id="PS01175">
    <property type="entry name" value="RIBONUCLEASE_II"/>
    <property type="match status" value="1"/>
</dbReference>
<dbReference type="InterPro" id="IPR001900">
    <property type="entry name" value="RNase_II/R"/>
</dbReference>
<sequence length="793" mass="87089">MARMTKQNNQNKTKKSRRPQGRTTGMPSKEQILEFIQTSDKPAGKREIAKAFGLKGQEKIALKRVLKDMAEEGMIDGKKTAYHRLGGLPKVTVLKVVEIEDGEAIAEPENWAPDAPGKPPRIIMKEQRGKGGKSGKPMAALKRGDRVLSRTEETDNGWIAHPMKKLPARTEGLMGVVELDGSGKAWLAPVDKRIRNSSPIADLGGAEEGQLVLAERVGRSERSGVKVVEVVGDPLAPKSFSLIAIAKHGIPHVFPQEAIEEAQNATELTLSEDKREDLRNVPIVAIDPADARDHDDAIWAEPDGKGGFNALIAIADVSYYVRPGGALDREARKRGNSVYFPDRVVPMLPEVLSADVCSLREGEDRAAMACHIHVSAEGKVTSWRFTRAIVRIHHNIAYEDAQAAIDGDETPDYLTHLWACWKALAKARHERDPLELEIPERRVQLDDEGRIAEIAVRERLDAHRVVEDFMIAANVAAAKALEAKTAPVVYRVHEPPSREKLIALRDYLATMDRKMALGQVITPSLFNRMLKDVSDEAEKVQVMEAVLRTQSQAYYGPANAGHFGLSLGSYAHFTSPIRRYSDLLVHRALVDAYGLEQPKPTAKLDLPEATGLADRDRQNLQTITDAISQTERRAMEAERDTIDRYVAAWLSGRVGEVFDTRITGVQAFGFFATIMGLGGDGLVPVSTLGREYFRYDEAAQALIGEDSGTRFASGDRLKLKLAESNALTGALKFEPVDADGNAIEPRGNRPASRRGPPKGGAKGGPKTGPKKGKYQTGKRGRPGNIRHQGRKKR</sequence>
<evidence type="ECO:0000259" key="9">
    <source>
        <dbReference type="PROSITE" id="PS50126"/>
    </source>
</evidence>
<keyword evidence="3 7" id="KW-0540">Nuclease</keyword>
<feature type="region of interest" description="Disordered" evidence="8">
    <location>
        <begin position="1"/>
        <end position="30"/>
    </location>
</feature>
<comment type="similarity">
    <text evidence="7">Belongs to the RNR ribonuclease family. RNase R subfamily.</text>
</comment>
<evidence type="ECO:0000256" key="5">
    <source>
        <dbReference type="ARBA" id="ARBA00022839"/>
    </source>
</evidence>
<evidence type="ECO:0000256" key="3">
    <source>
        <dbReference type="ARBA" id="ARBA00022722"/>
    </source>
</evidence>
<comment type="function">
    <text evidence="7">3'-5' exoribonuclease that releases 5'-nucleoside monophosphates and is involved in maturation of structured RNAs.</text>
</comment>
<evidence type="ECO:0000256" key="6">
    <source>
        <dbReference type="ARBA" id="ARBA00022884"/>
    </source>
</evidence>
<dbReference type="Pfam" id="PF17876">
    <property type="entry name" value="CSD2"/>
    <property type="match status" value="1"/>
</dbReference>
<dbReference type="InterPro" id="IPR004476">
    <property type="entry name" value="RNase_II/RNase_R"/>
</dbReference>
<dbReference type="Gene3D" id="2.40.50.140">
    <property type="entry name" value="Nucleic acid-binding proteins"/>
    <property type="match status" value="1"/>
</dbReference>
<protein>
    <recommendedName>
        <fullName evidence="7">Ribonuclease R</fullName>
        <shortName evidence="7">RNase R</shortName>
        <ecNumber evidence="7">3.1.13.1</ecNumber>
    </recommendedName>
</protein>
<feature type="region of interest" description="Disordered" evidence="8">
    <location>
        <begin position="738"/>
        <end position="793"/>
    </location>
</feature>
<keyword evidence="5 7" id="KW-0269">Exonuclease</keyword>
<evidence type="ECO:0000313" key="10">
    <source>
        <dbReference type="EMBL" id="SMQ74516.1"/>
    </source>
</evidence>
<evidence type="ECO:0000256" key="1">
    <source>
        <dbReference type="ARBA" id="ARBA00001849"/>
    </source>
</evidence>
<dbReference type="InterPro" id="IPR003029">
    <property type="entry name" value="S1_domain"/>
</dbReference>
<dbReference type="AlphaFoldDB" id="A0A1Y6FJE2"/>
<evidence type="ECO:0000313" key="11">
    <source>
        <dbReference type="Proteomes" id="UP000194420"/>
    </source>
</evidence>
<evidence type="ECO:0000256" key="4">
    <source>
        <dbReference type="ARBA" id="ARBA00022801"/>
    </source>
</evidence>
<feature type="domain" description="S1 motif" evidence="9">
    <location>
        <begin position="655"/>
        <end position="736"/>
    </location>
</feature>
<keyword evidence="2 7" id="KW-0963">Cytoplasm</keyword>
<dbReference type="GO" id="GO:0005829">
    <property type="term" value="C:cytosol"/>
    <property type="evidence" value="ECO:0007669"/>
    <property type="project" value="TreeGrafter"/>
</dbReference>
<dbReference type="HAMAP" id="MF_01895">
    <property type="entry name" value="RNase_R"/>
    <property type="match status" value="1"/>
</dbReference>
<dbReference type="Proteomes" id="UP000194420">
    <property type="component" value="Unassembled WGS sequence"/>
</dbReference>
<dbReference type="NCBIfam" id="TIGR00358">
    <property type="entry name" value="3_prime_RNase"/>
    <property type="match status" value="1"/>
</dbReference>
<dbReference type="SMART" id="SM00955">
    <property type="entry name" value="RNB"/>
    <property type="match status" value="1"/>
</dbReference>
<gene>
    <name evidence="7" type="primary">rnr</name>
    <name evidence="10" type="ORF">SAMN06297468_2722</name>
</gene>
<feature type="compositionally biased region" description="Low complexity" evidence="8">
    <location>
        <begin position="1"/>
        <end position="11"/>
    </location>
</feature>
<dbReference type="InterPro" id="IPR012340">
    <property type="entry name" value="NA-bd_OB-fold"/>
</dbReference>
<evidence type="ECO:0000256" key="8">
    <source>
        <dbReference type="SAM" id="MobiDB-lite"/>
    </source>
</evidence>
<name>A0A1Y6FJE2_9SPHN</name>
<dbReference type="GO" id="GO:0008859">
    <property type="term" value="F:exoribonuclease II activity"/>
    <property type="evidence" value="ECO:0007669"/>
    <property type="project" value="UniProtKB-UniRule"/>
</dbReference>
<dbReference type="InterPro" id="IPR011805">
    <property type="entry name" value="RNase_R"/>
</dbReference>
<organism evidence="10 11">
    <name type="scientific">Altererythrobacter xiamenensis</name>
    <dbReference type="NCBI Taxonomy" id="1316679"/>
    <lineage>
        <taxon>Bacteria</taxon>
        <taxon>Pseudomonadati</taxon>
        <taxon>Pseudomonadota</taxon>
        <taxon>Alphaproteobacteria</taxon>
        <taxon>Sphingomonadales</taxon>
        <taxon>Erythrobacteraceae</taxon>
        <taxon>Altererythrobacter</taxon>
    </lineage>
</organism>
<feature type="compositionally biased region" description="Gly residues" evidence="8">
    <location>
        <begin position="757"/>
        <end position="766"/>
    </location>
</feature>
<dbReference type="PANTHER" id="PTHR23355">
    <property type="entry name" value="RIBONUCLEASE"/>
    <property type="match status" value="1"/>
</dbReference>
<dbReference type="PROSITE" id="PS50126">
    <property type="entry name" value="S1"/>
    <property type="match status" value="1"/>
</dbReference>
<dbReference type="PANTHER" id="PTHR23355:SF9">
    <property type="entry name" value="DIS3-LIKE EXONUCLEASE 2"/>
    <property type="match status" value="1"/>
</dbReference>
<comment type="catalytic activity">
    <reaction evidence="1 7">
        <text>Exonucleolytic cleavage in the 3'- to 5'-direction to yield nucleoside 5'-phosphates.</text>
        <dbReference type="EC" id="3.1.13.1"/>
    </reaction>
</comment>
<dbReference type="SMART" id="SM00316">
    <property type="entry name" value="S1"/>
    <property type="match status" value="1"/>
</dbReference>
<evidence type="ECO:0000256" key="7">
    <source>
        <dbReference type="HAMAP-Rule" id="MF_01895"/>
    </source>
</evidence>
<evidence type="ECO:0000256" key="2">
    <source>
        <dbReference type="ARBA" id="ARBA00022490"/>
    </source>
</evidence>
<dbReference type="EMBL" id="FXWG01000003">
    <property type="protein sequence ID" value="SMQ74516.1"/>
    <property type="molecule type" value="Genomic_DNA"/>
</dbReference>
<keyword evidence="11" id="KW-1185">Reference proteome</keyword>